<evidence type="ECO:0000313" key="2">
    <source>
        <dbReference type="Proteomes" id="UP001152607"/>
    </source>
</evidence>
<dbReference type="AlphaFoldDB" id="A0A9W4UE95"/>
<name>A0A9W4UE95_9PLEO</name>
<proteinExistence type="predicted"/>
<dbReference type="Proteomes" id="UP001152607">
    <property type="component" value="Unassembled WGS sequence"/>
</dbReference>
<organism evidence="1 2">
    <name type="scientific">Periconia digitata</name>
    <dbReference type="NCBI Taxonomy" id="1303443"/>
    <lineage>
        <taxon>Eukaryota</taxon>
        <taxon>Fungi</taxon>
        <taxon>Dikarya</taxon>
        <taxon>Ascomycota</taxon>
        <taxon>Pezizomycotina</taxon>
        <taxon>Dothideomycetes</taxon>
        <taxon>Pleosporomycetidae</taxon>
        <taxon>Pleosporales</taxon>
        <taxon>Massarineae</taxon>
        <taxon>Periconiaceae</taxon>
        <taxon>Periconia</taxon>
    </lineage>
</organism>
<accession>A0A9W4UE95</accession>
<dbReference type="EMBL" id="CAOQHR010000005">
    <property type="protein sequence ID" value="CAI6334320.1"/>
    <property type="molecule type" value="Genomic_DNA"/>
</dbReference>
<gene>
    <name evidence="1" type="ORF">PDIGIT_LOCUS7377</name>
</gene>
<reference evidence="1" key="1">
    <citation type="submission" date="2023-01" db="EMBL/GenBank/DDBJ databases">
        <authorList>
            <person name="Van Ghelder C."/>
            <person name="Rancurel C."/>
        </authorList>
    </citation>
    <scope>NUCLEOTIDE SEQUENCE</scope>
    <source>
        <strain evidence="1">CNCM I-4278</strain>
    </source>
</reference>
<sequence>MCLSTIQRLWSCDCDTCLVRRFATTAILLGSPWQVPCCPQRIVLCLRKRRGVFWHHPTSFEVCNLPLSIQENRTSRLWRRHPSVHP</sequence>
<comment type="caution">
    <text evidence="1">The sequence shown here is derived from an EMBL/GenBank/DDBJ whole genome shotgun (WGS) entry which is preliminary data.</text>
</comment>
<keyword evidence="2" id="KW-1185">Reference proteome</keyword>
<protein>
    <submittedName>
        <fullName evidence="1">Uncharacterized protein</fullName>
    </submittedName>
</protein>
<evidence type="ECO:0000313" key="1">
    <source>
        <dbReference type="EMBL" id="CAI6334320.1"/>
    </source>
</evidence>